<evidence type="ECO:0000313" key="1">
    <source>
        <dbReference type="EMBL" id="ABJ81830.1"/>
    </source>
</evidence>
<dbReference type="STRING" id="234267.Acid_0831"/>
<accession>Q02AT6</accession>
<dbReference type="InterPro" id="IPR021345">
    <property type="entry name" value="DUF2961"/>
</dbReference>
<reference evidence="1" key="1">
    <citation type="submission" date="2006-10" db="EMBL/GenBank/DDBJ databases">
        <title>Complete sequence of Solibacter usitatus Ellin6076.</title>
        <authorList>
            <consortium name="US DOE Joint Genome Institute"/>
            <person name="Copeland A."/>
            <person name="Lucas S."/>
            <person name="Lapidus A."/>
            <person name="Barry K."/>
            <person name="Detter J.C."/>
            <person name="Glavina del Rio T."/>
            <person name="Hammon N."/>
            <person name="Israni S."/>
            <person name="Dalin E."/>
            <person name="Tice H."/>
            <person name="Pitluck S."/>
            <person name="Thompson L.S."/>
            <person name="Brettin T."/>
            <person name="Bruce D."/>
            <person name="Han C."/>
            <person name="Tapia R."/>
            <person name="Gilna P."/>
            <person name="Schmutz J."/>
            <person name="Larimer F."/>
            <person name="Land M."/>
            <person name="Hauser L."/>
            <person name="Kyrpides N."/>
            <person name="Mikhailova N."/>
            <person name="Janssen P.H."/>
            <person name="Kuske C.R."/>
            <person name="Richardson P."/>
        </authorList>
    </citation>
    <scope>NUCLEOTIDE SEQUENCE</scope>
    <source>
        <strain evidence="1">Ellin6076</strain>
    </source>
</reference>
<dbReference type="KEGG" id="sus:Acid_0831"/>
<dbReference type="EMBL" id="CP000473">
    <property type="protein sequence ID" value="ABJ81830.1"/>
    <property type="molecule type" value="Genomic_DNA"/>
</dbReference>
<dbReference type="eggNOG" id="COG4733">
    <property type="taxonomic scope" value="Bacteria"/>
</dbReference>
<organism evidence="1">
    <name type="scientific">Solibacter usitatus (strain Ellin6076)</name>
    <dbReference type="NCBI Taxonomy" id="234267"/>
    <lineage>
        <taxon>Bacteria</taxon>
        <taxon>Pseudomonadati</taxon>
        <taxon>Acidobacteriota</taxon>
        <taxon>Terriglobia</taxon>
        <taxon>Bryobacterales</taxon>
        <taxon>Solibacteraceae</taxon>
        <taxon>Candidatus Solibacter</taxon>
    </lineage>
</organism>
<gene>
    <name evidence="1" type="ordered locus">Acid_0831</name>
</gene>
<dbReference type="Gene3D" id="2.60.120.1390">
    <property type="match status" value="1"/>
</dbReference>
<evidence type="ECO:0008006" key="2">
    <source>
        <dbReference type="Google" id="ProtNLM"/>
    </source>
</evidence>
<dbReference type="InterPro" id="IPR006311">
    <property type="entry name" value="TAT_signal"/>
</dbReference>
<dbReference type="OrthoDB" id="2518538at2"/>
<dbReference type="AlphaFoldDB" id="Q02AT6"/>
<dbReference type="HOGENOM" id="CLU_039495_0_0_0"/>
<dbReference type="Pfam" id="PF11175">
    <property type="entry name" value="DUF2961"/>
    <property type="match status" value="1"/>
</dbReference>
<protein>
    <recommendedName>
        <fullName evidence="2">DUF2961 domain-containing protein</fullName>
    </recommendedName>
</protein>
<name>Q02AT6_SOLUE</name>
<dbReference type="InParanoid" id="Q02AT6"/>
<proteinExistence type="predicted"/>
<dbReference type="PROSITE" id="PS51318">
    <property type="entry name" value="TAT"/>
    <property type="match status" value="1"/>
</dbReference>
<sequence precursor="true">MNSKTNDRRGFLHGMLAAGGLAAAVPEAADAQAAGSGINYGFLPFYARAQNYKSLKQSSYDRTGGNSDRWPIAPGATLEIFKATGPGVITHIWFTIAAGNDHLKELVLRGYWDDQPGPSVEAPIGDFFGLNLGAYQVYQSEYLACSPGRSLNCYFAMPYKRSARFTVTNEGAAAVGSFYSNIDYLTVPQLPDDSVYFHAQYRQSAPCVPVTGLNPKVNPDGRMNYVYMETSGRGHLMGVTLGVLQNANGWWGEGDDMIFIDDDSKPAIIGTGSEDYFLGSWNFGGQFGAQQFAHSMYGAPIITTPERTGGRYCCYRWHGDNPVTFEKSLKHTMEHGHANDRGDNFYSCAYWYQTTPYTDFPALPPLAQRLPKTV</sequence>